<dbReference type="AlphaFoldDB" id="G2QR83"/>
<dbReference type="InterPro" id="IPR043502">
    <property type="entry name" value="DNA/RNA_pol_sf"/>
</dbReference>
<name>G2QR83_THETT</name>
<dbReference type="InterPro" id="IPR000477">
    <property type="entry name" value="RT_dom"/>
</dbReference>
<sequence length="90" mass="10518">IYAYIDDIIITNKDIEEHLKYIKTVLNILDKVYVYISIEKSFIVYLLVKLLGYIVNSTGVAKIDNRIVIFKNLKFFNTLEALEQYLGIAR</sequence>
<comment type="subcellular location">
    <subcellularLocation>
        <location evidence="1">Mitochondrion</location>
    </subcellularLocation>
</comment>
<protein>
    <recommendedName>
        <fullName evidence="3">Reverse transcriptase domain-containing protein</fullName>
    </recommendedName>
</protein>
<dbReference type="SUPFAM" id="SSF56672">
    <property type="entry name" value="DNA/RNA polymerases"/>
    <property type="match status" value="1"/>
</dbReference>
<dbReference type="GeneID" id="11516911"/>
<evidence type="ECO:0000256" key="2">
    <source>
        <dbReference type="ARBA" id="ARBA00023128"/>
    </source>
</evidence>
<dbReference type="Gene3D" id="3.30.70.270">
    <property type="match status" value="1"/>
</dbReference>
<dbReference type="OrthoDB" id="3341476at2759"/>
<evidence type="ECO:0000256" key="1">
    <source>
        <dbReference type="ARBA" id="ARBA00004173"/>
    </source>
</evidence>
<dbReference type="Proteomes" id="UP000008181">
    <property type="component" value="Chromosome 1"/>
</dbReference>
<gene>
    <name evidence="4" type="ORF">THITE_2039123</name>
</gene>
<proteinExistence type="predicted"/>
<dbReference type="EMBL" id="CP003009">
    <property type="protein sequence ID" value="AEO63337.1"/>
    <property type="molecule type" value="Genomic_DNA"/>
</dbReference>
<dbReference type="PROSITE" id="PS50878">
    <property type="entry name" value="RT_POL"/>
    <property type="match status" value="1"/>
</dbReference>
<dbReference type="HOGENOM" id="CLU_174969_0_0_1"/>
<accession>G2QR83</accession>
<keyword evidence="2" id="KW-0496">Mitochondrion</keyword>
<dbReference type="RefSeq" id="XP_003649673.1">
    <property type="nucleotide sequence ID" value="XM_003649625.1"/>
</dbReference>
<evidence type="ECO:0000313" key="4">
    <source>
        <dbReference type="EMBL" id="AEO63337.1"/>
    </source>
</evidence>
<evidence type="ECO:0000259" key="3">
    <source>
        <dbReference type="PROSITE" id="PS50878"/>
    </source>
</evidence>
<evidence type="ECO:0000313" key="5">
    <source>
        <dbReference type="Proteomes" id="UP000008181"/>
    </source>
</evidence>
<dbReference type="GO" id="GO:0005739">
    <property type="term" value="C:mitochondrion"/>
    <property type="evidence" value="ECO:0007669"/>
    <property type="project" value="UniProtKB-SubCell"/>
</dbReference>
<keyword evidence="5" id="KW-1185">Reference proteome</keyword>
<reference evidence="4 5" key="1">
    <citation type="journal article" date="2011" name="Nat. Biotechnol.">
        <title>Comparative genomic analysis of the thermophilic biomass-degrading fungi Myceliophthora thermophila and Thielavia terrestris.</title>
        <authorList>
            <person name="Berka R.M."/>
            <person name="Grigoriev I.V."/>
            <person name="Otillar R."/>
            <person name="Salamov A."/>
            <person name="Grimwood J."/>
            <person name="Reid I."/>
            <person name="Ishmael N."/>
            <person name="John T."/>
            <person name="Darmond C."/>
            <person name="Moisan M.-C."/>
            <person name="Henrissat B."/>
            <person name="Coutinho P.M."/>
            <person name="Lombard V."/>
            <person name="Natvig D.O."/>
            <person name="Lindquist E."/>
            <person name="Schmutz J."/>
            <person name="Lucas S."/>
            <person name="Harris P."/>
            <person name="Powlowski J."/>
            <person name="Bellemare A."/>
            <person name="Taylor D."/>
            <person name="Butler G."/>
            <person name="de Vries R.P."/>
            <person name="Allijn I.E."/>
            <person name="van den Brink J."/>
            <person name="Ushinsky S."/>
            <person name="Storms R."/>
            <person name="Powell A.J."/>
            <person name="Paulsen I.T."/>
            <person name="Elbourne L.D.H."/>
            <person name="Baker S.E."/>
            <person name="Magnuson J."/>
            <person name="LaBoissiere S."/>
            <person name="Clutterbuck A.J."/>
            <person name="Martinez D."/>
            <person name="Wogulis M."/>
            <person name="de Leon A.L."/>
            <person name="Rey M.W."/>
            <person name="Tsang A."/>
        </authorList>
    </citation>
    <scope>NUCLEOTIDE SEQUENCE [LARGE SCALE GENOMIC DNA]</scope>
    <source>
        <strain evidence="5">ATCC 38088 / NRRL 8126</strain>
    </source>
</reference>
<feature type="domain" description="Reverse transcriptase" evidence="3">
    <location>
        <begin position="1"/>
        <end position="55"/>
    </location>
</feature>
<organism evidence="4 5">
    <name type="scientific">Thermothielavioides terrestris (strain ATCC 38088 / NRRL 8126)</name>
    <name type="common">Thielavia terrestris</name>
    <dbReference type="NCBI Taxonomy" id="578455"/>
    <lineage>
        <taxon>Eukaryota</taxon>
        <taxon>Fungi</taxon>
        <taxon>Dikarya</taxon>
        <taxon>Ascomycota</taxon>
        <taxon>Pezizomycotina</taxon>
        <taxon>Sordariomycetes</taxon>
        <taxon>Sordariomycetidae</taxon>
        <taxon>Sordariales</taxon>
        <taxon>Chaetomiaceae</taxon>
        <taxon>Thermothielavioides</taxon>
        <taxon>Thermothielavioides terrestris</taxon>
    </lineage>
</organism>
<dbReference type="InterPro" id="IPR043128">
    <property type="entry name" value="Rev_trsase/Diguanyl_cyclase"/>
</dbReference>
<feature type="non-terminal residue" evidence="4">
    <location>
        <position position="1"/>
    </location>
</feature>
<dbReference type="KEGG" id="ttt:THITE_2039123"/>